<dbReference type="Proteomes" id="UP001500325">
    <property type="component" value="Unassembled WGS sequence"/>
</dbReference>
<organism evidence="3 4">
    <name type="scientific">Pseudonocardia yuanmonensis</name>
    <dbReference type="NCBI Taxonomy" id="1095914"/>
    <lineage>
        <taxon>Bacteria</taxon>
        <taxon>Bacillati</taxon>
        <taxon>Actinomycetota</taxon>
        <taxon>Actinomycetes</taxon>
        <taxon>Pseudonocardiales</taxon>
        <taxon>Pseudonocardiaceae</taxon>
        <taxon>Pseudonocardia</taxon>
    </lineage>
</organism>
<proteinExistence type="predicted"/>
<dbReference type="EMBL" id="BAABIC010000006">
    <property type="protein sequence ID" value="GAA4686335.1"/>
    <property type="molecule type" value="Genomic_DNA"/>
</dbReference>
<evidence type="ECO:0000256" key="1">
    <source>
        <dbReference type="SAM" id="MobiDB-lite"/>
    </source>
</evidence>
<feature type="region of interest" description="Disordered" evidence="1">
    <location>
        <begin position="200"/>
        <end position="245"/>
    </location>
</feature>
<gene>
    <name evidence="3" type="ORF">GCM10023215_22240</name>
</gene>
<feature type="chain" id="PRO_5045202003" description="DUF3558 domain-containing protein" evidence="2">
    <location>
        <begin position="25"/>
        <end position="245"/>
    </location>
</feature>
<evidence type="ECO:0008006" key="5">
    <source>
        <dbReference type="Google" id="ProtNLM"/>
    </source>
</evidence>
<dbReference type="PROSITE" id="PS51257">
    <property type="entry name" value="PROKAR_LIPOPROTEIN"/>
    <property type="match status" value="1"/>
</dbReference>
<accession>A0ABP8WF17</accession>
<sequence>MRSGGRFVAVLALGLGVLTGCSTATGEEALPVPTFTESAAAGSGSSPTKIALPEDCGTLLAPDDLGALFARPIGSTALRTIRGVPEPSVGRTERIGCRYSASGPGGGNTLLDINIGRYTDAAAAKRQWQLNTNAERSDGQSRDLSIGAAPAVAVERGTETVLAVVYGVDTLTFVLPAAARAPGAPVDRLVDLALRVLPKDGATQPAPPETSTPPAPAVAPSTTTAPTSVAPVAAAGTVTPCCRSG</sequence>
<protein>
    <recommendedName>
        <fullName evidence="5">DUF3558 domain-containing protein</fullName>
    </recommendedName>
</protein>
<evidence type="ECO:0000313" key="3">
    <source>
        <dbReference type="EMBL" id="GAA4686335.1"/>
    </source>
</evidence>
<keyword evidence="4" id="KW-1185">Reference proteome</keyword>
<evidence type="ECO:0000313" key="4">
    <source>
        <dbReference type="Proteomes" id="UP001500325"/>
    </source>
</evidence>
<feature type="compositionally biased region" description="Pro residues" evidence="1">
    <location>
        <begin position="205"/>
        <end position="217"/>
    </location>
</feature>
<dbReference type="RefSeq" id="WP_345380263.1">
    <property type="nucleotide sequence ID" value="NZ_BAABIC010000006.1"/>
</dbReference>
<name>A0ABP8WF17_9PSEU</name>
<reference evidence="4" key="1">
    <citation type="journal article" date="2019" name="Int. J. Syst. Evol. Microbiol.">
        <title>The Global Catalogue of Microorganisms (GCM) 10K type strain sequencing project: providing services to taxonomists for standard genome sequencing and annotation.</title>
        <authorList>
            <consortium name="The Broad Institute Genomics Platform"/>
            <consortium name="The Broad Institute Genome Sequencing Center for Infectious Disease"/>
            <person name="Wu L."/>
            <person name="Ma J."/>
        </authorList>
    </citation>
    <scope>NUCLEOTIDE SEQUENCE [LARGE SCALE GENOMIC DNA]</scope>
    <source>
        <strain evidence="4">JCM 18055</strain>
    </source>
</reference>
<feature type="compositionally biased region" description="Low complexity" evidence="1">
    <location>
        <begin position="218"/>
        <end position="245"/>
    </location>
</feature>
<comment type="caution">
    <text evidence="3">The sequence shown here is derived from an EMBL/GenBank/DDBJ whole genome shotgun (WGS) entry which is preliminary data.</text>
</comment>
<keyword evidence="2" id="KW-0732">Signal</keyword>
<feature type="signal peptide" evidence="2">
    <location>
        <begin position="1"/>
        <end position="24"/>
    </location>
</feature>
<evidence type="ECO:0000256" key="2">
    <source>
        <dbReference type="SAM" id="SignalP"/>
    </source>
</evidence>